<accession>A0A3D8KYV1</accession>
<evidence type="ECO:0000313" key="8">
    <source>
        <dbReference type="EMBL" id="RDV10241.1"/>
    </source>
</evidence>
<dbReference type="Gene3D" id="3.30.450.20">
    <property type="entry name" value="PAS domain"/>
    <property type="match status" value="3"/>
</dbReference>
<dbReference type="EMBL" id="QRGR01000074">
    <property type="protein sequence ID" value="RDV10241.1"/>
    <property type="molecule type" value="Genomic_DNA"/>
</dbReference>
<dbReference type="InterPro" id="IPR052162">
    <property type="entry name" value="Sensor_kinase/Photoreceptor"/>
</dbReference>
<dbReference type="FunFam" id="3.30.450.20:FF:000099">
    <property type="entry name" value="Sensory box sensor histidine kinase"/>
    <property type="match status" value="1"/>
</dbReference>
<evidence type="ECO:0000259" key="6">
    <source>
        <dbReference type="PROSITE" id="PS50112"/>
    </source>
</evidence>
<keyword evidence="3" id="KW-0597">Phosphoprotein</keyword>
<evidence type="ECO:0000256" key="4">
    <source>
        <dbReference type="ARBA" id="ARBA00022679"/>
    </source>
</evidence>
<dbReference type="Pfam" id="PF08447">
    <property type="entry name" value="PAS_3"/>
    <property type="match status" value="2"/>
</dbReference>
<dbReference type="SUPFAM" id="SSF55785">
    <property type="entry name" value="PYP-like sensor domain (PAS domain)"/>
    <property type="match status" value="3"/>
</dbReference>
<evidence type="ECO:0000256" key="2">
    <source>
        <dbReference type="ARBA" id="ARBA00012438"/>
    </source>
</evidence>
<dbReference type="Proteomes" id="UP000256708">
    <property type="component" value="Unassembled WGS sequence"/>
</dbReference>
<dbReference type="OrthoDB" id="5401121at2"/>
<dbReference type="Gene3D" id="3.30.450.40">
    <property type="match status" value="1"/>
</dbReference>
<dbReference type="InterPro" id="IPR013767">
    <property type="entry name" value="PAS_fold"/>
</dbReference>
<dbReference type="SMART" id="SM00065">
    <property type="entry name" value="GAF"/>
    <property type="match status" value="1"/>
</dbReference>
<evidence type="ECO:0000256" key="5">
    <source>
        <dbReference type="ARBA" id="ARBA00022777"/>
    </source>
</evidence>
<dbReference type="Pfam" id="PF13185">
    <property type="entry name" value="GAF_2"/>
    <property type="match status" value="1"/>
</dbReference>
<dbReference type="SMART" id="SM00091">
    <property type="entry name" value="PAS"/>
    <property type="match status" value="2"/>
</dbReference>
<dbReference type="InterPro" id="IPR000014">
    <property type="entry name" value="PAS"/>
</dbReference>
<dbReference type="RefSeq" id="WP_115568646.1">
    <property type="nucleotide sequence ID" value="NZ_QRGR01000074.1"/>
</dbReference>
<dbReference type="CDD" id="cd00130">
    <property type="entry name" value="PAS"/>
    <property type="match status" value="2"/>
</dbReference>
<comment type="caution">
    <text evidence="8">The sequence shown here is derived from an EMBL/GenBank/DDBJ whole genome shotgun (WGS) entry which is preliminary data.</text>
</comment>
<feature type="domain" description="PAC" evidence="7">
    <location>
        <begin position="337"/>
        <end position="389"/>
    </location>
</feature>
<feature type="domain" description="PAS" evidence="6">
    <location>
        <begin position="135"/>
        <end position="205"/>
    </location>
</feature>
<name>A0A3D8KYV1_9BACT</name>
<evidence type="ECO:0000256" key="1">
    <source>
        <dbReference type="ARBA" id="ARBA00000085"/>
    </source>
</evidence>
<dbReference type="Gene3D" id="2.10.70.100">
    <property type="match status" value="1"/>
</dbReference>
<dbReference type="InterPro" id="IPR003018">
    <property type="entry name" value="GAF"/>
</dbReference>
<dbReference type="PANTHER" id="PTHR43304:SF1">
    <property type="entry name" value="PAC DOMAIN-CONTAINING PROTEIN"/>
    <property type="match status" value="1"/>
</dbReference>
<dbReference type="EC" id="2.7.13.3" evidence="2"/>
<dbReference type="InterPro" id="IPR000700">
    <property type="entry name" value="PAS-assoc_C"/>
</dbReference>
<dbReference type="InterPro" id="IPR029016">
    <property type="entry name" value="GAF-like_dom_sf"/>
</dbReference>
<feature type="non-terminal residue" evidence="8">
    <location>
        <position position="531"/>
    </location>
</feature>
<evidence type="ECO:0000313" key="9">
    <source>
        <dbReference type="Proteomes" id="UP000256708"/>
    </source>
</evidence>
<dbReference type="InterPro" id="IPR013655">
    <property type="entry name" value="PAS_fold_3"/>
</dbReference>
<feature type="domain" description="PAS" evidence="6">
    <location>
        <begin position="289"/>
        <end position="334"/>
    </location>
</feature>
<dbReference type="InterPro" id="IPR001610">
    <property type="entry name" value="PAC"/>
</dbReference>
<dbReference type="GO" id="GO:0006355">
    <property type="term" value="P:regulation of DNA-templated transcription"/>
    <property type="evidence" value="ECO:0007669"/>
    <property type="project" value="InterPro"/>
</dbReference>
<evidence type="ECO:0000256" key="3">
    <source>
        <dbReference type="ARBA" id="ARBA00022553"/>
    </source>
</evidence>
<keyword evidence="4" id="KW-0808">Transferase</keyword>
<comment type="catalytic activity">
    <reaction evidence="1">
        <text>ATP + protein L-histidine = ADP + protein N-phospho-L-histidine.</text>
        <dbReference type="EC" id="2.7.13.3"/>
    </reaction>
</comment>
<keyword evidence="5" id="KW-0418">Kinase</keyword>
<sequence>LFYKKYNEEGEEYTLYALSGARHEDFAHLPVIRHTPILDPTLRGEHIVRSDDITKDPRYGQNRPHHGMPEGHLPVRSYMALPVVTRSGNVIGGLFFGHPEPGVFSENEEELVKNIAGQAAAAIDNARLFEAKQQAEQKARLIIESIPQMAWTALPDGSLDFFNRRWLEFTGQTAEQAQGEGWQEVFHPEDLSLTVDAWQRSLSSQQDFEVEHRIRCGADGSYRWHLSRGVPVKDCDGNILQWVGTNTDIDDRMQAQKKIREREKLFREAEMVGNTGSYEADLATLRFSFSDNLYRLLGYEPQSFVPSLDFIDAVSHPEDVADARPIIKKAIRDKQPYEYVRRIYRPDGQMRYFTVKGKVTLDKLGSPVKILGKVQDITEQKEAEQVINKHLTLLKQAEETARIGSWEYDIDTGALHWSKGMYRLFGIPEGSPVKPELYLDYVIEEDRPVAERIVHHFRESQEPLEETIRIRPNSQVVTMRVKAVLLRDKQGRGKKTLGVNLDISEIKQLEQENLELRLDQQKGLLLAILEA</sequence>
<dbReference type="PANTHER" id="PTHR43304">
    <property type="entry name" value="PHYTOCHROME-LIKE PROTEIN CPH1"/>
    <property type="match status" value="1"/>
</dbReference>
<feature type="non-terminal residue" evidence="8">
    <location>
        <position position="1"/>
    </location>
</feature>
<dbReference type="PROSITE" id="PS50113">
    <property type="entry name" value="PAC"/>
    <property type="match status" value="3"/>
</dbReference>
<dbReference type="SUPFAM" id="SSF55781">
    <property type="entry name" value="GAF domain-like"/>
    <property type="match status" value="1"/>
</dbReference>
<dbReference type="AlphaFoldDB" id="A0A3D8KYV1"/>
<dbReference type="NCBIfam" id="TIGR00229">
    <property type="entry name" value="sensory_box"/>
    <property type="match status" value="3"/>
</dbReference>
<dbReference type="GO" id="GO:0004673">
    <property type="term" value="F:protein histidine kinase activity"/>
    <property type="evidence" value="ECO:0007669"/>
    <property type="project" value="UniProtKB-EC"/>
</dbReference>
<feature type="domain" description="PAC" evidence="7">
    <location>
        <begin position="462"/>
        <end position="515"/>
    </location>
</feature>
<feature type="domain" description="PAC" evidence="7">
    <location>
        <begin position="208"/>
        <end position="261"/>
    </location>
</feature>
<reference evidence="9" key="1">
    <citation type="submission" date="2018-08" db="EMBL/GenBank/DDBJ databases">
        <authorList>
            <person name="Liu Z.-W."/>
            <person name="Du Z.-J."/>
        </authorList>
    </citation>
    <scope>NUCLEOTIDE SEQUENCE [LARGE SCALE GENOMIC DNA]</scope>
    <source>
        <strain evidence="9">H4X</strain>
    </source>
</reference>
<keyword evidence="9" id="KW-1185">Reference proteome</keyword>
<dbReference type="PROSITE" id="PS50112">
    <property type="entry name" value="PAS"/>
    <property type="match status" value="2"/>
</dbReference>
<gene>
    <name evidence="8" type="ORF">DXT99_26720</name>
</gene>
<dbReference type="SMART" id="SM00086">
    <property type="entry name" value="PAC"/>
    <property type="match status" value="3"/>
</dbReference>
<dbReference type="InterPro" id="IPR035965">
    <property type="entry name" value="PAS-like_dom_sf"/>
</dbReference>
<evidence type="ECO:0000259" key="7">
    <source>
        <dbReference type="PROSITE" id="PS50113"/>
    </source>
</evidence>
<dbReference type="Pfam" id="PF00989">
    <property type="entry name" value="PAS"/>
    <property type="match status" value="1"/>
</dbReference>
<proteinExistence type="predicted"/>
<organism evidence="8 9">
    <name type="scientific">Pontibacter diazotrophicus</name>
    <dbReference type="NCBI Taxonomy" id="1400979"/>
    <lineage>
        <taxon>Bacteria</taxon>
        <taxon>Pseudomonadati</taxon>
        <taxon>Bacteroidota</taxon>
        <taxon>Cytophagia</taxon>
        <taxon>Cytophagales</taxon>
        <taxon>Hymenobacteraceae</taxon>
        <taxon>Pontibacter</taxon>
    </lineage>
</organism>
<protein>
    <recommendedName>
        <fullName evidence="2">histidine kinase</fullName>
        <ecNumber evidence="2">2.7.13.3</ecNumber>
    </recommendedName>
</protein>